<name>A0A9Q3J1E9_9BASI</name>
<comment type="caution">
    <text evidence="2">The sequence shown here is derived from an EMBL/GenBank/DDBJ whole genome shotgun (WGS) entry which is preliminary data.</text>
</comment>
<protein>
    <submittedName>
        <fullName evidence="2">Uncharacterized protein</fullName>
    </submittedName>
</protein>
<accession>A0A9Q3J1E9</accession>
<feature type="compositionally biased region" description="Polar residues" evidence="1">
    <location>
        <begin position="453"/>
        <end position="470"/>
    </location>
</feature>
<gene>
    <name evidence="2" type="ORF">O181_093544</name>
</gene>
<feature type="region of interest" description="Disordered" evidence="1">
    <location>
        <begin position="318"/>
        <end position="345"/>
    </location>
</feature>
<reference evidence="2" key="1">
    <citation type="submission" date="2021-03" db="EMBL/GenBank/DDBJ databases">
        <title>Draft genome sequence of rust myrtle Austropuccinia psidii MF-1, a brazilian biotype.</title>
        <authorList>
            <person name="Quecine M.C."/>
            <person name="Pachon D.M.R."/>
            <person name="Bonatelli M.L."/>
            <person name="Correr F.H."/>
            <person name="Franceschini L.M."/>
            <person name="Leite T.F."/>
            <person name="Margarido G.R.A."/>
            <person name="Almeida C.A."/>
            <person name="Ferrarezi J.A."/>
            <person name="Labate C.A."/>
        </authorList>
    </citation>
    <scope>NUCLEOTIDE SEQUENCE</scope>
    <source>
        <strain evidence="2">MF-1</strain>
    </source>
</reference>
<feature type="region of interest" description="Disordered" evidence="1">
    <location>
        <begin position="1"/>
        <end position="26"/>
    </location>
</feature>
<feature type="compositionally biased region" description="Low complexity" evidence="1">
    <location>
        <begin position="404"/>
        <end position="415"/>
    </location>
</feature>
<feature type="compositionally biased region" description="Acidic residues" evidence="1">
    <location>
        <begin position="481"/>
        <end position="491"/>
    </location>
</feature>
<dbReference type="OrthoDB" id="2506008at2759"/>
<feature type="region of interest" description="Disordered" evidence="1">
    <location>
        <begin position="387"/>
        <end position="492"/>
    </location>
</feature>
<feature type="compositionally biased region" description="Polar residues" evidence="1">
    <location>
        <begin position="416"/>
        <end position="430"/>
    </location>
</feature>
<dbReference type="EMBL" id="AVOT02060343">
    <property type="protein sequence ID" value="MBW0553829.1"/>
    <property type="molecule type" value="Genomic_DNA"/>
</dbReference>
<proteinExistence type="predicted"/>
<sequence length="526" mass="59623">MNSSLDSQSHNNNNHTITTTNQPTNHHQIKNLTIRFAPLPDPRALRDHQDDIWWSREEKPDGTWGDYRLMVKTKDGQIIPLNDLNKNSLEFKEILNQINSKNSSSSSNLIQIISKDLNNHHLNNNNHNHNQINSNNKIDSNLNLNQSNLLSKSNSNLSDLLTNQIQNQVNNNLTSNSSIIINHHQNQNSLSLFRTLSRESSNSLTQSNHNTIDSNQIKKDSLKKKILDTLSKPLKKNSNQLTSTNSLPIQNSSCHPNYSIDNSLYKTSSVDSNKFNHSNWFKKSYQNFSLRKSISKDDLIHQALNHHHFNLENSLTRPNLKRRSNYPPVAQRKVQMGGSRGGAGKVLTSIKEPEFVEWRPIASNFINSSTSIEEDDGSGLAWLKKRQRERQLRDHQNQTQKIESSNNLSTNLQSNPHQSNSLNHLPWNNQPDHDNKPSSINSSSSSSSSSCSQNGDLPSNGTRTSASLTSEDNKDSSSNDNQDDLDDEELKEEERLKALTIAKSPFVRGATEVYRDREHHQSFKAS</sequence>
<evidence type="ECO:0000313" key="2">
    <source>
        <dbReference type="EMBL" id="MBW0553829.1"/>
    </source>
</evidence>
<dbReference type="Proteomes" id="UP000765509">
    <property type="component" value="Unassembled WGS sequence"/>
</dbReference>
<evidence type="ECO:0000313" key="3">
    <source>
        <dbReference type="Proteomes" id="UP000765509"/>
    </source>
</evidence>
<organism evidence="2 3">
    <name type="scientific">Austropuccinia psidii MF-1</name>
    <dbReference type="NCBI Taxonomy" id="1389203"/>
    <lineage>
        <taxon>Eukaryota</taxon>
        <taxon>Fungi</taxon>
        <taxon>Dikarya</taxon>
        <taxon>Basidiomycota</taxon>
        <taxon>Pucciniomycotina</taxon>
        <taxon>Pucciniomycetes</taxon>
        <taxon>Pucciniales</taxon>
        <taxon>Sphaerophragmiaceae</taxon>
        <taxon>Austropuccinia</taxon>
    </lineage>
</organism>
<feature type="compositionally biased region" description="Low complexity" evidence="1">
    <location>
        <begin position="10"/>
        <end position="26"/>
    </location>
</feature>
<evidence type="ECO:0000256" key="1">
    <source>
        <dbReference type="SAM" id="MobiDB-lite"/>
    </source>
</evidence>
<dbReference type="AlphaFoldDB" id="A0A9Q3J1E9"/>
<feature type="compositionally biased region" description="Low complexity" evidence="1">
    <location>
        <begin position="438"/>
        <end position="452"/>
    </location>
</feature>
<keyword evidence="3" id="KW-1185">Reference proteome</keyword>